<dbReference type="GO" id="GO:0004817">
    <property type="term" value="F:cysteine-tRNA ligase activity"/>
    <property type="evidence" value="ECO:0007669"/>
    <property type="project" value="UniProtKB-EC"/>
</dbReference>
<evidence type="ECO:0000256" key="2">
    <source>
        <dbReference type="ARBA" id="ARBA00012832"/>
    </source>
</evidence>
<evidence type="ECO:0000256" key="9">
    <source>
        <dbReference type="ARBA" id="ARBA00023146"/>
    </source>
</evidence>
<evidence type="ECO:0000256" key="11">
    <source>
        <dbReference type="SAM" id="Coils"/>
    </source>
</evidence>
<dbReference type="RefSeq" id="XP_029231544.1">
    <property type="nucleotide sequence ID" value="XM_029368477.1"/>
</dbReference>
<dbReference type="NCBIfam" id="TIGR00435">
    <property type="entry name" value="cysS"/>
    <property type="match status" value="1"/>
</dbReference>
<dbReference type="SUPFAM" id="SSF52374">
    <property type="entry name" value="Nucleotidylyl transferase"/>
    <property type="match status" value="1"/>
</dbReference>
<gene>
    <name evidence="13" type="ORF">Tco025E_01539</name>
</gene>
<dbReference type="GO" id="GO:0046872">
    <property type="term" value="F:metal ion binding"/>
    <property type="evidence" value="ECO:0007669"/>
    <property type="project" value="UniProtKB-KW"/>
</dbReference>
<evidence type="ECO:0000256" key="10">
    <source>
        <dbReference type="ARBA" id="ARBA00031499"/>
    </source>
</evidence>
<dbReference type="Pfam" id="PF01406">
    <property type="entry name" value="tRNA-synt_1e"/>
    <property type="match status" value="1"/>
</dbReference>
<proteinExistence type="inferred from homology"/>
<evidence type="ECO:0000256" key="3">
    <source>
        <dbReference type="ARBA" id="ARBA00022598"/>
    </source>
</evidence>
<evidence type="ECO:0000256" key="1">
    <source>
        <dbReference type="ARBA" id="ARBA00001947"/>
    </source>
</evidence>
<dbReference type="EMBL" id="MKKU01000046">
    <property type="protein sequence ID" value="RNF26338.1"/>
    <property type="molecule type" value="Genomic_DNA"/>
</dbReference>
<dbReference type="OrthoDB" id="438179at2759"/>
<keyword evidence="3 13" id="KW-0436">Ligase</keyword>
<dbReference type="InterPro" id="IPR009080">
    <property type="entry name" value="tRNAsynth_Ia_anticodon-bd"/>
</dbReference>
<keyword evidence="7" id="KW-0067">ATP-binding</keyword>
<comment type="cofactor">
    <cofactor evidence="1">
        <name>Zn(2+)</name>
        <dbReference type="ChEBI" id="CHEBI:29105"/>
    </cofactor>
</comment>
<keyword evidence="4" id="KW-0479">Metal-binding</keyword>
<dbReference type="PANTHER" id="PTHR10890">
    <property type="entry name" value="CYSTEINYL-TRNA SYNTHETASE"/>
    <property type="match status" value="1"/>
</dbReference>
<dbReference type="HAMAP" id="MF_00041">
    <property type="entry name" value="Cys_tRNA_synth"/>
    <property type="match status" value="1"/>
</dbReference>
<dbReference type="InterPro" id="IPR015803">
    <property type="entry name" value="Cys-tRNA-ligase"/>
</dbReference>
<dbReference type="InterPro" id="IPR032678">
    <property type="entry name" value="tRNA-synt_1_cat_dom"/>
</dbReference>
<evidence type="ECO:0000313" key="14">
    <source>
        <dbReference type="Proteomes" id="UP000284403"/>
    </source>
</evidence>
<evidence type="ECO:0000256" key="6">
    <source>
        <dbReference type="ARBA" id="ARBA00022833"/>
    </source>
</evidence>
<evidence type="ECO:0000256" key="7">
    <source>
        <dbReference type="ARBA" id="ARBA00022840"/>
    </source>
</evidence>
<evidence type="ECO:0000256" key="4">
    <source>
        <dbReference type="ARBA" id="ARBA00022723"/>
    </source>
</evidence>
<dbReference type="SUPFAM" id="SSF47323">
    <property type="entry name" value="Anticodon-binding domain of a subclass of class I aminoacyl-tRNA synthetases"/>
    <property type="match status" value="1"/>
</dbReference>
<feature type="domain" description="tRNA synthetases class I catalytic" evidence="12">
    <location>
        <begin position="59"/>
        <end position="484"/>
    </location>
</feature>
<dbReference type="CDD" id="cd00672">
    <property type="entry name" value="CysRS_core"/>
    <property type="match status" value="1"/>
</dbReference>
<dbReference type="Proteomes" id="UP000284403">
    <property type="component" value="Unassembled WGS sequence"/>
</dbReference>
<comment type="caution">
    <text evidence="13">The sequence shown here is derived from an EMBL/GenBank/DDBJ whole genome shotgun (WGS) entry which is preliminary data.</text>
</comment>
<keyword evidence="8" id="KW-0648">Protein biosynthesis</keyword>
<feature type="coiled-coil region" evidence="11">
    <location>
        <begin position="670"/>
        <end position="697"/>
    </location>
</feature>
<protein>
    <recommendedName>
        <fullName evidence="2">cysteine--tRNA ligase</fullName>
        <ecNumber evidence="2">6.1.1.16</ecNumber>
    </recommendedName>
    <alternativeName>
        <fullName evidence="10">Cysteinyl-tRNA synthetase</fullName>
    </alternativeName>
</protein>
<dbReference type="InterPro" id="IPR014729">
    <property type="entry name" value="Rossmann-like_a/b/a_fold"/>
</dbReference>
<dbReference type="EC" id="6.1.1.16" evidence="2"/>
<name>A0A3R7PJQ8_9TRYP</name>
<dbReference type="GeneID" id="40315150"/>
<dbReference type="Gene3D" id="3.40.50.620">
    <property type="entry name" value="HUPs"/>
    <property type="match status" value="2"/>
</dbReference>
<keyword evidence="5" id="KW-0547">Nucleotide-binding</keyword>
<accession>A0A3R7PJQ8</accession>
<dbReference type="GO" id="GO:0006423">
    <property type="term" value="P:cysteinyl-tRNA aminoacylation"/>
    <property type="evidence" value="ECO:0007669"/>
    <property type="project" value="InterPro"/>
</dbReference>
<dbReference type="InterPro" id="IPR024909">
    <property type="entry name" value="Cys-tRNA/MSH_ligase"/>
</dbReference>
<organism evidence="13 14">
    <name type="scientific">Trypanosoma conorhini</name>
    <dbReference type="NCBI Taxonomy" id="83891"/>
    <lineage>
        <taxon>Eukaryota</taxon>
        <taxon>Discoba</taxon>
        <taxon>Euglenozoa</taxon>
        <taxon>Kinetoplastea</taxon>
        <taxon>Metakinetoplastina</taxon>
        <taxon>Trypanosomatida</taxon>
        <taxon>Trypanosomatidae</taxon>
        <taxon>Trypanosoma</taxon>
    </lineage>
</organism>
<evidence type="ECO:0000256" key="5">
    <source>
        <dbReference type="ARBA" id="ARBA00022741"/>
    </source>
</evidence>
<keyword evidence="9 13" id="KW-0030">Aminoacyl-tRNA synthetase</keyword>
<evidence type="ECO:0000313" key="13">
    <source>
        <dbReference type="EMBL" id="RNF26338.1"/>
    </source>
</evidence>
<keyword evidence="11" id="KW-0175">Coiled coil</keyword>
<dbReference type="GO" id="GO:0005524">
    <property type="term" value="F:ATP binding"/>
    <property type="evidence" value="ECO:0007669"/>
    <property type="project" value="UniProtKB-KW"/>
</dbReference>
<evidence type="ECO:0000256" key="8">
    <source>
        <dbReference type="ARBA" id="ARBA00022917"/>
    </source>
</evidence>
<reference evidence="13 14" key="1">
    <citation type="journal article" date="2018" name="BMC Genomics">
        <title>Genomic comparison of Trypanosoma conorhini and Trypanosoma rangeli to Trypanosoma cruzi strains of high and low virulence.</title>
        <authorList>
            <person name="Bradwell K.R."/>
            <person name="Koparde V.N."/>
            <person name="Matveyev A.V."/>
            <person name="Serrano M.G."/>
            <person name="Alves J.M."/>
            <person name="Parikh H."/>
            <person name="Huang B."/>
            <person name="Lee V."/>
            <person name="Espinosa-Alvarez O."/>
            <person name="Ortiz P.A."/>
            <person name="Costa-Martins A.G."/>
            <person name="Teixeira M.M."/>
            <person name="Buck G.A."/>
        </authorList>
    </citation>
    <scope>NUCLEOTIDE SEQUENCE [LARGE SCALE GENOMIC DNA]</scope>
    <source>
        <strain evidence="13 14">025E</strain>
    </source>
</reference>
<dbReference type="GO" id="GO:0005737">
    <property type="term" value="C:cytoplasm"/>
    <property type="evidence" value="ECO:0007669"/>
    <property type="project" value="TreeGrafter"/>
</dbReference>
<evidence type="ECO:0000259" key="12">
    <source>
        <dbReference type="Pfam" id="PF01406"/>
    </source>
</evidence>
<dbReference type="PRINTS" id="PR00983">
    <property type="entry name" value="TRNASYNTHCYS"/>
</dbReference>
<dbReference type="Gene3D" id="1.20.120.1910">
    <property type="entry name" value="Cysteine-tRNA ligase, C-terminal anti-codon recognition domain"/>
    <property type="match status" value="1"/>
</dbReference>
<keyword evidence="14" id="KW-1185">Reference proteome</keyword>
<dbReference type="AlphaFoldDB" id="A0A3R7PJQ8"/>
<dbReference type="PANTHER" id="PTHR10890:SF3">
    <property type="entry name" value="CYSTEINE--TRNA LIGASE, CYTOPLASMIC"/>
    <property type="match status" value="1"/>
</dbReference>
<sequence length="790" mass="88354">MSTGAPQPRPPAAVVEGLNAAEPVRRPRHPAWFPPARDDGKGLRVLNSLTEAVEPFAPRAGRLVRWYMCGPTVYDVAHMGHARAYLTFDILRRIMEDYFGYQVLYQMNITDIDDKIIKRARIGALLKRFREDVLQGRDVARLAAFTAEAEAAAVAALAETRRKLSTPLPDATPSRVKAEREEKLLELVLKESQLQTTRERIAAATASGDFEALFTAAAGINGDLLDEREGQEVTDQRIFEDHARLYERLFFEDMRSLGVRDPDVVTRVTEYVPQVVDFIQRIMDNGFAYRGTTSIFFDTGAFARAGHDYPKLKPVSERGESNATEAEMAEGEGALSAGVAGEKRNANDFALWKFSKPGEPRWPSPWGEGRPGWHIECSVMASDILGANMDVHSGGWDLKFPHHDNECAQSEACNLQHQWVNYFLHCGHLHIKGLKMSKSLKNFITIRQALDELGVTPRVMRLLFLANQWGKPMNFSDQSIDEARERERVLRAFFGSVDVVLRKDAWGETQGFNAHDRRLSELYSTVEDTVHGALQNNLDTPAAMDALMELVGATNQYLLSGERTSGTLVQKVGRYVTRMLRVFGVVEGGDVVGFGAQQGTDDRLVTVMDALLRFRDGVRDAAKATGGGGTYLPLCDAVRDEWLVPAGIRIEDNPAGPTTWKPDDVATLQREVAERRAQQATERRTRLVNQLETKRRSTEKWRQYTCPPQEYFSARDAERQTYAAFDATTGLPTRLAATGEAVTEKERKRLAKELARYAKLHEEFVAKGGAAWLAEQERELAELAGALERL</sequence>
<keyword evidence="6" id="KW-0862">Zinc</keyword>